<feature type="compositionally biased region" description="Polar residues" evidence="2">
    <location>
        <begin position="183"/>
        <end position="201"/>
    </location>
</feature>
<feature type="compositionally biased region" description="Low complexity" evidence="2">
    <location>
        <begin position="421"/>
        <end position="446"/>
    </location>
</feature>
<comment type="similarity">
    <text evidence="1">Belongs to the FAM124 family.</text>
</comment>
<dbReference type="Proteomes" id="UP001519460">
    <property type="component" value="Unassembled WGS sequence"/>
</dbReference>
<feature type="compositionally biased region" description="Basic and acidic residues" evidence="2">
    <location>
        <begin position="484"/>
        <end position="493"/>
    </location>
</feature>
<sequence length="572" mass="63841">PPRDGGTALSARFRHLTSAPCVYLRLQHYLVALAGGTNDDHAPQIDHISDMYRRRGRMGYQSHVFWHQGSTLSSVGSSRSEIELSESGSSLSSGSGSDMDLAALRDPARLTLDLLVDPHEMCPLLDVYEPLIGWFDSDLRLFNVCEHSTNNSINSSVNNNSTTNGCGEKLKDFNSRSKLRSSARCSEPQSDKASQQRNTLDNTHRKVKPQSTHEACSAEGCQKELPCLAVVLFLFEEEIQTGGRVDRARRQFERSPWRLHHCEKTQRRNLNLNRHALDYFFISEDLPLWAVRQVHYGREHIRVVVHTKEDTWSDMVQFYKLILGFEPEVLTDDFCLFTVYSQINFDIQFALKRTDSSASSSAFQPAPMQSARLKFKVAELGRLVPLFPNVCQPVSDSCWLTTDHDGNEVVLDVIGHYAGSSSSGASSGSERASSESCTSASSSDVSFDSHDSGLSHGSVFSADTREHPPRSTLDTFKRRKSRGAIKEPGDNKKGQRRVTFCFDDVPPRHSASSPPPCLPPPPVYPSDDQGSSKYRADSPSPLESRFSLRFDTCPTAPLLGNKRREEQIGFYV</sequence>
<feature type="region of interest" description="Disordered" evidence="2">
    <location>
        <begin position="181"/>
        <end position="211"/>
    </location>
</feature>
<dbReference type="PANTHER" id="PTHR14715:SF6">
    <property type="entry name" value="FAM124 DOMAIN-CONTAINING PROTEIN"/>
    <property type="match status" value="1"/>
</dbReference>
<keyword evidence="5" id="KW-1185">Reference proteome</keyword>
<dbReference type="InterPro" id="IPR046365">
    <property type="entry name" value="FAM124_dom"/>
</dbReference>
<reference evidence="4 5" key="1">
    <citation type="journal article" date="2023" name="Sci. Data">
        <title>Genome assembly of the Korean intertidal mud-creeper Batillaria attramentaria.</title>
        <authorList>
            <person name="Patra A.K."/>
            <person name="Ho P.T."/>
            <person name="Jun S."/>
            <person name="Lee S.J."/>
            <person name="Kim Y."/>
            <person name="Won Y.J."/>
        </authorList>
    </citation>
    <scope>NUCLEOTIDE SEQUENCE [LARGE SCALE GENOMIC DNA]</scope>
    <source>
        <strain evidence="4">Wonlab-2016</strain>
    </source>
</reference>
<dbReference type="InterPro" id="IPR029380">
    <property type="entry name" value="FAM124"/>
</dbReference>
<evidence type="ECO:0000256" key="2">
    <source>
        <dbReference type="SAM" id="MobiDB-lite"/>
    </source>
</evidence>
<feature type="compositionally biased region" description="Pro residues" evidence="2">
    <location>
        <begin position="513"/>
        <end position="524"/>
    </location>
</feature>
<organism evidence="4 5">
    <name type="scientific">Batillaria attramentaria</name>
    <dbReference type="NCBI Taxonomy" id="370345"/>
    <lineage>
        <taxon>Eukaryota</taxon>
        <taxon>Metazoa</taxon>
        <taxon>Spiralia</taxon>
        <taxon>Lophotrochozoa</taxon>
        <taxon>Mollusca</taxon>
        <taxon>Gastropoda</taxon>
        <taxon>Caenogastropoda</taxon>
        <taxon>Sorbeoconcha</taxon>
        <taxon>Cerithioidea</taxon>
        <taxon>Batillariidae</taxon>
        <taxon>Batillaria</taxon>
    </lineage>
</organism>
<name>A0ABD0KC68_9CAEN</name>
<comment type="caution">
    <text evidence="4">The sequence shown here is derived from an EMBL/GenBank/DDBJ whole genome shotgun (WGS) entry which is preliminary data.</text>
</comment>
<feature type="region of interest" description="Disordered" evidence="2">
    <location>
        <begin position="77"/>
        <end position="98"/>
    </location>
</feature>
<protein>
    <recommendedName>
        <fullName evidence="3">FAM124 domain-containing protein</fullName>
    </recommendedName>
</protein>
<dbReference type="EMBL" id="JACVVK020000205">
    <property type="protein sequence ID" value="KAK7484718.1"/>
    <property type="molecule type" value="Genomic_DNA"/>
</dbReference>
<proteinExistence type="inferred from homology"/>
<evidence type="ECO:0000313" key="4">
    <source>
        <dbReference type="EMBL" id="KAK7484718.1"/>
    </source>
</evidence>
<feature type="non-terminal residue" evidence="4">
    <location>
        <position position="1"/>
    </location>
</feature>
<feature type="domain" description="FAM124" evidence="3">
    <location>
        <begin position="111"/>
        <end position="411"/>
    </location>
</feature>
<dbReference type="PANTHER" id="PTHR14715">
    <property type="entry name" value="FAM124 DOMAIN-CONTAINING PROTEIN-RELATED"/>
    <property type="match status" value="1"/>
</dbReference>
<gene>
    <name evidence="4" type="ORF">BaRGS_00024003</name>
</gene>
<evidence type="ECO:0000256" key="1">
    <source>
        <dbReference type="ARBA" id="ARBA00006440"/>
    </source>
</evidence>
<accession>A0ABD0KC68</accession>
<evidence type="ECO:0000313" key="5">
    <source>
        <dbReference type="Proteomes" id="UP001519460"/>
    </source>
</evidence>
<dbReference type="Pfam" id="PF15067">
    <property type="entry name" value="FAM124"/>
    <property type="match status" value="1"/>
</dbReference>
<evidence type="ECO:0000259" key="3">
    <source>
        <dbReference type="Pfam" id="PF15067"/>
    </source>
</evidence>
<feature type="compositionally biased region" description="Low complexity" evidence="2">
    <location>
        <begin position="77"/>
        <end position="97"/>
    </location>
</feature>
<dbReference type="AlphaFoldDB" id="A0ABD0KC68"/>
<feature type="region of interest" description="Disordered" evidence="2">
    <location>
        <begin position="421"/>
        <end position="547"/>
    </location>
</feature>